<comment type="caution">
    <text evidence="10">The sequence shown here is derived from an EMBL/GenBank/DDBJ whole genome shotgun (WGS) entry which is preliminary data.</text>
</comment>
<feature type="binding site" evidence="7">
    <location>
        <position position="119"/>
    </location>
    <ligand>
        <name>ATP</name>
        <dbReference type="ChEBI" id="CHEBI:30616"/>
    </ligand>
</feature>
<evidence type="ECO:0000256" key="5">
    <source>
        <dbReference type="ARBA" id="ARBA00022777"/>
    </source>
</evidence>
<dbReference type="SUPFAM" id="SSF56112">
    <property type="entry name" value="Protein kinase-like (PK-like)"/>
    <property type="match status" value="1"/>
</dbReference>
<dbReference type="GO" id="GO:0005737">
    <property type="term" value="C:cytoplasm"/>
    <property type="evidence" value="ECO:0007669"/>
    <property type="project" value="TreeGrafter"/>
</dbReference>
<evidence type="ECO:0000256" key="8">
    <source>
        <dbReference type="SAM" id="MobiDB-lite"/>
    </source>
</evidence>
<evidence type="ECO:0000313" key="10">
    <source>
        <dbReference type="EMBL" id="KAF1807727.1"/>
    </source>
</evidence>
<accession>A0A8H4BUL2</accession>
<dbReference type="GO" id="GO:0004674">
    <property type="term" value="F:protein serine/threonine kinase activity"/>
    <property type="evidence" value="ECO:0007669"/>
    <property type="project" value="UniProtKB-KW"/>
</dbReference>
<feature type="compositionally biased region" description="Polar residues" evidence="8">
    <location>
        <begin position="381"/>
        <end position="392"/>
    </location>
</feature>
<evidence type="ECO:0000256" key="2">
    <source>
        <dbReference type="ARBA" id="ARBA00022527"/>
    </source>
</evidence>
<dbReference type="InterPro" id="IPR011009">
    <property type="entry name" value="Kinase-like_dom_sf"/>
</dbReference>
<keyword evidence="2" id="KW-0723">Serine/threonine-protein kinase</keyword>
<dbReference type="InterPro" id="IPR008271">
    <property type="entry name" value="Ser/Thr_kinase_AS"/>
</dbReference>
<evidence type="ECO:0000256" key="7">
    <source>
        <dbReference type="PROSITE-ProRule" id="PRU10141"/>
    </source>
</evidence>
<sequence length="868" mass="98369">MVSNPFRSNKWRHRSTTIEMKDEESIQHKATPPLPPSSSHHLQAAPPPSSSAAAAAAPPSTSAPSTTKSKKHVKEVPFNSDSLLNGIGDYIFESPLGDGKFSKVMLAHHYATGAKVAIKVINKRAHIYRVMSRLVREVALMEVLDHENIVQLYETYETADALYLVMEYVAGYNLEEYLKRLVKGRLDENEARDIFRQVVMAVDHCHSKWVVHRDLKTPNILLTADHRVKIADFGLGNRFGLTRLKTVCGSMLYYSPEIISARSYVGPEVDSWCLGILLFRMTTGIELFSHAKTPSELKKFILNRHYKFPLYLSPELQATIQKCLSIDRYDRLSLKTFLSQDPWFNNAGALDDVFKQRQFNSCYNAHDATESYAESAKSEDSNQIQFSAQNSKRQCKQDLQDERRRGRKVPKTVIYHLTNPATYFTSPIPHSSQHPVQLDTQNQVVMDLNQNLLVTLKQVRLQQIHNVSLTDLKSPISHLFRKFKRTESSSHGLQHQEQMMPAAAAQPKQLRKAASALNISQLYNRVTKDHISYFSIQCDIRSGSSTTVISGYSTSSTFTENKRVRQTKRLSHRLSMVFFSNTMPDLMVQNQQQQQQQDSDLEQAKINQSEMIKIIRMVCEILGITFYQTSSSQLVCLLTLRNCKKPNISPQQAQPPPPQQQPPSTQHSLFRSKLFTSSDRLSDLHRKQSTSFISNSSNHSSLNNGWWSRQVHRISAPFSSSQSILLTGSSAMVMNSSHDLISMGRLTQQQQQQQHYNTQDEADTTTTATDTAEDPDGFAMLSIDLFSVPSSKYNEDGNPLQIVATRFSKLKGSTKVFKFAKGWIQMLLSQNGSPSNNNNKQKKFSRSDAEAYMKSAVEHFDENDVIRL</sequence>
<feature type="compositionally biased region" description="Low complexity" evidence="8">
    <location>
        <begin position="37"/>
        <end position="67"/>
    </location>
</feature>
<evidence type="ECO:0000313" key="11">
    <source>
        <dbReference type="Proteomes" id="UP000469890"/>
    </source>
</evidence>
<protein>
    <submittedName>
        <fullName evidence="10">Kinase-like domain-containing protein</fullName>
    </submittedName>
</protein>
<dbReference type="PANTHER" id="PTHR24346:SF82">
    <property type="entry name" value="KP78A-RELATED"/>
    <property type="match status" value="1"/>
</dbReference>
<feature type="region of interest" description="Disordered" evidence="8">
    <location>
        <begin position="746"/>
        <end position="773"/>
    </location>
</feature>
<feature type="domain" description="Protein kinase" evidence="9">
    <location>
        <begin position="90"/>
        <end position="344"/>
    </location>
</feature>
<dbReference type="FunFam" id="3.30.200.20:FF:000003">
    <property type="entry name" value="Non-specific serine/threonine protein kinase"/>
    <property type="match status" value="1"/>
</dbReference>
<keyword evidence="4 7" id="KW-0547">Nucleotide-binding</keyword>
<dbReference type="PROSITE" id="PS00107">
    <property type="entry name" value="PROTEIN_KINASE_ATP"/>
    <property type="match status" value="1"/>
</dbReference>
<dbReference type="SMART" id="SM00220">
    <property type="entry name" value="S_TKc"/>
    <property type="match status" value="1"/>
</dbReference>
<dbReference type="Proteomes" id="UP000469890">
    <property type="component" value="Unassembled WGS sequence"/>
</dbReference>
<dbReference type="AlphaFoldDB" id="A0A8H4BUL2"/>
<dbReference type="PANTHER" id="PTHR24346">
    <property type="entry name" value="MAP/MICROTUBULE AFFINITY-REGULATING KINASE"/>
    <property type="match status" value="1"/>
</dbReference>
<feature type="region of interest" description="Disordered" evidence="8">
    <location>
        <begin position="375"/>
        <end position="394"/>
    </location>
</feature>
<proteinExistence type="inferred from homology"/>
<dbReference type="GO" id="GO:0035556">
    <property type="term" value="P:intracellular signal transduction"/>
    <property type="evidence" value="ECO:0007669"/>
    <property type="project" value="TreeGrafter"/>
</dbReference>
<dbReference type="InterPro" id="IPR017441">
    <property type="entry name" value="Protein_kinase_ATP_BS"/>
</dbReference>
<feature type="region of interest" description="Disordered" evidence="8">
    <location>
        <begin position="1"/>
        <end position="74"/>
    </location>
</feature>
<gene>
    <name evidence="10" type="ORF">FB192DRAFT_1357158</name>
</gene>
<name>A0A8H4BUL2_MUCCL</name>
<reference evidence="10 11" key="1">
    <citation type="submission" date="2019-09" db="EMBL/GenBank/DDBJ databases">
        <authorList>
            <consortium name="DOE Joint Genome Institute"/>
            <person name="Mondo S.J."/>
            <person name="Navarro-Mendoza M.I."/>
            <person name="Perez-Arques C."/>
            <person name="Panchal S."/>
            <person name="Nicolas F.E."/>
            <person name="Ganguly P."/>
            <person name="Pangilinan J."/>
            <person name="Grigoriev I."/>
            <person name="Heitman J."/>
            <person name="Sanya K."/>
            <person name="Garre V."/>
        </authorList>
    </citation>
    <scope>NUCLEOTIDE SEQUENCE [LARGE SCALE GENOMIC DNA]</scope>
    <source>
        <strain evidence="10 11">MU402</strain>
    </source>
</reference>
<dbReference type="Pfam" id="PF00069">
    <property type="entry name" value="Pkinase"/>
    <property type="match status" value="1"/>
</dbReference>
<dbReference type="Gene3D" id="1.10.510.10">
    <property type="entry name" value="Transferase(Phosphotransferase) domain 1"/>
    <property type="match status" value="1"/>
</dbReference>
<evidence type="ECO:0000259" key="9">
    <source>
        <dbReference type="PROSITE" id="PS50011"/>
    </source>
</evidence>
<evidence type="ECO:0000256" key="3">
    <source>
        <dbReference type="ARBA" id="ARBA00022679"/>
    </source>
</evidence>
<evidence type="ECO:0000256" key="6">
    <source>
        <dbReference type="ARBA" id="ARBA00022840"/>
    </source>
</evidence>
<dbReference type="PROSITE" id="PS00108">
    <property type="entry name" value="PROTEIN_KINASE_ST"/>
    <property type="match status" value="1"/>
</dbReference>
<evidence type="ECO:0000256" key="4">
    <source>
        <dbReference type="ARBA" id="ARBA00022741"/>
    </source>
</evidence>
<keyword evidence="3" id="KW-0808">Transferase</keyword>
<dbReference type="GO" id="GO:0005524">
    <property type="term" value="F:ATP binding"/>
    <property type="evidence" value="ECO:0007669"/>
    <property type="project" value="UniProtKB-UniRule"/>
</dbReference>
<dbReference type="PROSITE" id="PS50011">
    <property type="entry name" value="PROTEIN_KINASE_DOM"/>
    <property type="match status" value="1"/>
</dbReference>
<dbReference type="InterPro" id="IPR000719">
    <property type="entry name" value="Prot_kinase_dom"/>
</dbReference>
<dbReference type="FunFam" id="1.10.510.10:FF:000571">
    <property type="entry name" value="Maternal embryonic leucine zipper kinase"/>
    <property type="match status" value="1"/>
</dbReference>
<comment type="similarity">
    <text evidence="1">Belongs to the protein kinase superfamily. CAMK Ser/Thr protein kinase family. NIM1 subfamily.</text>
</comment>
<keyword evidence="6 7" id="KW-0067">ATP-binding</keyword>
<dbReference type="EMBL" id="JAAECE010000001">
    <property type="protein sequence ID" value="KAF1807727.1"/>
    <property type="molecule type" value="Genomic_DNA"/>
</dbReference>
<keyword evidence="5 10" id="KW-0418">Kinase</keyword>
<organism evidence="10 11">
    <name type="scientific">Mucor circinelloides f. lusitanicus</name>
    <name type="common">Mucor racemosus var. lusitanicus</name>
    <dbReference type="NCBI Taxonomy" id="29924"/>
    <lineage>
        <taxon>Eukaryota</taxon>
        <taxon>Fungi</taxon>
        <taxon>Fungi incertae sedis</taxon>
        <taxon>Mucoromycota</taxon>
        <taxon>Mucoromycotina</taxon>
        <taxon>Mucoromycetes</taxon>
        <taxon>Mucorales</taxon>
        <taxon>Mucorineae</taxon>
        <taxon>Mucoraceae</taxon>
        <taxon>Mucor</taxon>
    </lineage>
</organism>
<evidence type="ECO:0000256" key="1">
    <source>
        <dbReference type="ARBA" id="ARBA00010791"/>
    </source>
</evidence>
<feature type="region of interest" description="Disordered" evidence="8">
    <location>
        <begin position="647"/>
        <end position="668"/>
    </location>
</feature>